<feature type="binding site" evidence="17">
    <location>
        <position position="707"/>
    </location>
    <ligand>
        <name>ATP</name>
        <dbReference type="ChEBI" id="CHEBI:30616"/>
        <label>2</label>
    </ligand>
</feature>
<dbReference type="NCBIfam" id="TIGR01369">
    <property type="entry name" value="CPSaseII_lrg"/>
    <property type="match status" value="1"/>
</dbReference>
<dbReference type="GO" id="GO:0005737">
    <property type="term" value="C:cytoplasm"/>
    <property type="evidence" value="ECO:0007669"/>
    <property type="project" value="TreeGrafter"/>
</dbReference>
<feature type="region of interest" description="Allosteric domain" evidence="17">
    <location>
        <begin position="930"/>
        <end position="1060"/>
    </location>
</feature>
<evidence type="ECO:0000256" key="11">
    <source>
        <dbReference type="ARBA" id="ARBA00022842"/>
    </source>
</evidence>
<evidence type="ECO:0000256" key="8">
    <source>
        <dbReference type="ARBA" id="ARBA00022737"/>
    </source>
</evidence>
<feature type="region of interest" description="Carboxyphosphate synthetic domain" evidence="17">
    <location>
        <begin position="1"/>
        <end position="401"/>
    </location>
</feature>
<dbReference type="RefSeq" id="WP_091501073.1">
    <property type="nucleotide sequence ID" value="NZ_FOLI01000001.1"/>
</dbReference>
<keyword evidence="11" id="KW-0460">Magnesium</keyword>
<feature type="binding site" evidence="17">
    <location>
        <position position="834"/>
    </location>
    <ligand>
        <name>Mg(2+)</name>
        <dbReference type="ChEBI" id="CHEBI:18420"/>
        <label>4</label>
    </ligand>
</feature>
<feature type="binding site" evidence="17">
    <location>
        <position position="746"/>
    </location>
    <ligand>
        <name>ATP</name>
        <dbReference type="ChEBI" id="CHEBI:30616"/>
        <label>2</label>
    </ligand>
</feature>
<dbReference type="PROSITE" id="PS00867">
    <property type="entry name" value="CPSASE_2"/>
    <property type="match status" value="2"/>
</dbReference>
<dbReference type="FunFam" id="1.10.1030.10:FF:000002">
    <property type="entry name" value="Carbamoyl-phosphate synthase large chain"/>
    <property type="match status" value="1"/>
</dbReference>
<dbReference type="InterPro" id="IPR006275">
    <property type="entry name" value="CPSase_lsu"/>
</dbReference>
<feature type="binding site" evidence="17">
    <location>
        <position position="820"/>
    </location>
    <ligand>
        <name>Mn(2+)</name>
        <dbReference type="ChEBI" id="CHEBI:29035"/>
        <label>3</label>
    </ligand>
</feature>
<dbReference type="HAMAP" id="MF_01210_B">
    <property type="entry name" value="CPSase_L_chain_B"/>
    <property type="match status" value="1"/>
</dbReference>
<dbReference type="SUPFAM" id="SSF52335">
    <property type="entry name" value="Methylglyoxal synthase-like"/>
    <property type="match status" value="1"/>
</dbReference>
<feature type="binding site" evidence="17">
    <location>
        <position position="780"/>
    </location>
    <ligand>
        <name>ATP</name>
        <dbReference type="ChEBI" id="CHEBI:30616"/>
        <label>2</label>
    </ligand>
</feature>
<dbReference type="Pfam" id="PF02787">
    <property type="entry name" value="CPSase_L_D3"/>
    <property type="match status" value="1"/>
</dbReference>
<dbReference type="Pfam" id="PF25596">
    <property type="entry name" value="CPSase_L_D1"/>
    <property type="match status" value="2"/>
</dbReference>
<keyword evidence="4 17" id="KW-0055">Arginine biosynthesis</keyword>
<evidence type="ECO:0000256" key="3">
    <source>
        <dbReference type="ARBA" id="ARBA00009799"/>
    </source>
</evidence>
<accession>A0A1I1DVZ8</accession>
<dbReference type="NCBIfam" id="NF003671">
    <property type="entry name" value="PRK05294.1"/>
    <property type="match status" value="1"/>
</dbReference>
<dbReference type="PROSITE" id="PS50975">
    <property type="entry name" value="ATP_GRASP"/>
    <property type="match status" value="2"/>
</dbReference>
<feature type="binding site" evidence="17">
    <location>
        <position position="243"/>
    </location>
    <ligand>
        <name>ATP</name>
        <dbReference type="ChEBI" id="CHEBI:30616"/>
        <label>1</label>
    </ligand>
</feature>
<evidence type="ECO:0000256" key="10">
    <source>
        <dbReference type="ARBA" id="ARBA00022840"/>
    </source>
</evidence>
<dbReference type="InterPro" id="IPR005479">
    <property type="entry name" value="CPAse_ATP-bd"/>
</dbReference>
<organism evidence="20 21">
    <name type="scientific">Fructobacillus durionis</name>
    <dbReference type="NCBI Taxonomy" id="283737"/>
    <lineage>
        <taxon>Bacteria</taxon>
        <taxon>Bacillati</taxon>
        <taxon>Bacillota</taxon>
        <taxon>Bacilli</taxon>
        <taxon>Lactobacillales</taxon>
        <taxon>Lactobacillaceae</taxon>
        <taxon>Fructobacillus</taxon>
    </lineage>
</organism>
<comment type="domain">
    <text evidence="17">The large subunit is composed of 2 ATP-grasp domains that are involved in binding the 2 ATP molecules needed for carbamoyl phosphate synthesis. The N-terminal ATP-grasp domain (referred to as the carboxyphosphate synthetic component) catalyzes the ATP-dependent phosphorylation of hydrogencarbonate to carboxyphosphate and the subsequent nucleophilic attack by ammonia to form a carbamate intermediate. The C-terminal ATP-grasp domain (referred to as the carbamoyl phosphate synthetic component) then catalyzes the phosphorylation of carbamate with the second ATP to form the end product carbamoyl phosphate. The reactive and unstable enzyme intermediates are sequentially channeled from one active site to the next through the interior of the protein over a distance of at least 96 A.</text>
</comment>
<dbReference type="Pfam" id="PF02786">
    <property type="entry name" value="CPSase_L_D2"/>
    <property type="match status" value="2"/>
</dbReference>
<comment type="function">
    <text evidence="16">Small subunit of the glutamine-dependent carbamoyl phosphate synthetase (CPSase). CPSase catalyzes the formation of carbamoyl phosphate from the ammonia moiety of glutamine, carbonate, and phosphate donated by ATP, constituting the first step of the biosynthetic pathway leading to pyrimidine nucleotides. The large subunit (synthetase) binds the substrates ammonia (free or transferred from glutamine from the small subunit), hydrogencarbonate and ATP and carries out an ATP-coupled ligase reaction, activating hydrogencarbonate by forming carboxy phosphate which reacts with ammonia to form carbamoyl phosphate.</text>
</comment>
<feature type="binding site" evidence="17">
    <location>
        <position position="241"/>
    </location>
    <ligand>
        <name>ATP</name>
        <dbReference type="ChEBI" id="CHEBI:30616"/>
        <label>1</label>
    </ligand>
</feature>
<feature type="binding site" evidence="17">
    <location>
        <position position="832"/>
    </location>
    <ligand>
        <name>ATP</name>
        <dbReference type="ChEBI" id="CHEBI:30616"/>
        <label>2</label>
    </ligand>
</feature>
<dbReference type="InterPro" id="IPR016185">
    <property type="entry name" value="PreATP-grasp_dom_sf"/>
</dbReference>
<keyword evidence="21" id="KW-1185">Reference proteome</keyword>
<feature type="binding site" evidence="17">
    <location>
        <position position="300"/>
    </location>
    <ligand>
        <name>Mg(2+)</name>
        <dbReference type="ChEBI" id="CHEBI:18420"/>
        <label>2</label>
    </ligand>
</feature>
<comment type="pathway">
    <text evidence="17">Pyrimidine metabolism; UMP biosynthesis via de novo pathway; (S)-dihydroorotate from bicarbonate: step 1/3.</text>
</comment>
<keyword evidence="8 17" id="KW-0677">Repeat</keyword>
<gene>
    <name evidence="17" type="primary">carB</name>
    <name evidence="20" type="ORF">SAMN05660453_0143</name>
</gene>
<dbReference type="GO" id="GO:0044205">
    <property type="term" value="P:'de novo' UMP biosynthetic process"/>
    <property type="evidence" value="ECO:0007669"/>
    <property type="project" value="UniProtKB-UniRule"/>
</dbReference>
<sequence length="1060" mass="115606">MPKRNDLHKILVIGSGPIVIGQAAEFDYSGSQACLALKEEGYEVILVNSNPATIMTDEEVADKVYMEPLTKEFLKKIILEEEPDAILPTLGGQTGLNLAKELADSSLLKEKGIELLGTKLKAIEQAEDRQLFKDLMDELQEPVPASAIATTVEEAQAIAKQIGFPLVVRPAYTLGGSGGGFVDNEAELQSIATHGLDLSPVNQVLIEQSIAGFKEIEFEVMRDSSDNALIVASMENVDPVGIHTGDSIVVSPTQTLADREYQMMRDAALKIIRALKIEGGVNIQMALDPNSFDYYIIEVNPRVSRSSALASKATGYPIAKMAAKIATGLTLDEIKNPITQTTWAVFEPALDYVVTKIPRFPFDKFKEANRALGTQMKATGEVMAIGRTFEESLQKAIRSLEIDQKDLTGVGYHDRSVEDMLADLMPGKEDRIFVLAELIRRGVTVEKIHDITKIDFFYLDKIQHIVEIEQAFKKNPADAKVLKEAKVYGFSDATLAALSGKDEMVVRSDRLADGICPVYKMVDTAAGEFESKTPYYYGTYEDENESIRTKRPSVLVLGSGPIRIGQGVEFDYATVHAVKALQAAGYEAIIQNSNPETVSTDFAISDKLYFEPLTLEDVLNVVDLEQPLGVLVQFGGQTAINLAEGLVKAGVNLLGTNLETIDEAEDRDKFNKVMDELNLIQADGASATTEEEAEEAANKIGYPLLIRPSYVIGGRGMEVLDNSAELKRYMTEAVKVSRDHPVLLDSYLTGQEAELDLISDGKDVVIPGIMEHVERAGIHSGDSMSVYPPQALSSDIQEKMILAATKLARRLKVVGLMNVQFVIHNNEAYVIEVNPRASRTVPFLSKVTKVPMAQLATLVSLGHSLKDLGYSSGLAEQSKRVHVKAPVFSFEKLPDVNQTLGPEMKSTGEAIGSADTYPEALKKAFLSAKLPDLAANAKVYLSFSAKEEDEALPLVQQLIESGKQLLASGQTADFLEKSGFPVQRVESDQELVERFASADVDLVVDTIDLLEEEAPLQARVRELATDDGRPILTAIDTFAAFCQAMAVASKTLSVQALGDE</sequence>
<feature type="binding site" evidence="17">
    <location>
        <position position="832"/>
    </location>
    <ligand>
        <name>Mg(2+)</name>
        <dbReference type="ChEBI" id="CHEBI:18420"/>
        <label>3</label>
    </ligand>
</feature>
<feature type="binding site" evidence="17">
    <location>
        <position position="777"/>
    </location>
    <ligand>
        <name>ATP</name>
        <dbReference type="ChEBI" id="CHEBI:30616"/>
        <label>2</label>
    </ligand>
</feature>
<dbReference type="EC" id="6.3.5.5" evidence="17"/>
<feature type="binding site" evidence="17">
    <location>
        <position position="176"/>
    </location>
    <ligand>
        <name>ATP</name>
        <dbReference type="ChEBI" id="CHEBI:30616"/>
        <label>1</label>
    </ligand>
</feature>
<protein>
    <recommendedName>
        <fullName evidence="17">Carbamoyl phosphate synthase large chain</fullName>
        <ecNumber evidence="17">6.3.4.16</ecNumber>
        <ecNumber evidence="17">6.3.5.5</ecNumber>
    </recommendedName>
    <alternativeName>
        <fullName evidence="17">Carbamoyl phosphate synthetase ammonia chain</fullName>
    </alternativeName>
</protein>
<dbReference type="InterPro" id="IPR011607">
    <property type="entry name" value="MGS-like_dom"/>
</dbReference>
<comment type="cofactor">
    <cofactor evidence="1">
        <name>Mn(2+)</name>
        <dbReference type="ChEBI" id="CHEBI:29035"/>
    </cofactor>
</comment>
<evidence type="ECO:0000256" key="13">
    <source>
        <dbReference type="ARBA" id="ARBA00023211"/>
    </source>
</evidence>
<feature type="binding site" evidence="17">
    <location>
        <position position="778"/>
    </location>
    <ligand>
        <name>ATP</name>
        <dbReference type="ChEBI" id="CHEBI:30616"/>
        <label>2</label>
    </ligand>
</feature>
<dbReference type="InterPro" id="IPR036897">
    <property type="entry name" value="CarbamoylP_synth_lsu_oligo_sf"/>
</dbReference>
<feature type="binding site" evidence="17">
    <location>
        <position position="298"/>
    </location>
    <ligand>
        <name>ATP</name>
        <dbReference type="ChEBI" id="CHEBI:30616"/>
        <label>1</label>
    </ligand>
</feature>
<keyword evidence="12 17" id="KW-0665">Pyrimidine biosynthesis</keyword>
<comment type="pathway">
    <text evidence="2 17">Amino-acid biosynthesis; L-arginine biosynthesis; carbamoyl phosphate from bicarbonate: step 1/1.</text>
</comment>
<dbReference type="GO" id="GO:0004087">
    <property type="term" value="F:carbamoyl-phosphate synthase (ammonia) activity"/>
    <property type="evidence" value="ECO:0007669"/>
    <property type="project" value="UniProtKB-EC"/>
</dbReference>
<feature type="binding site" evidence="17">
    <location>
        <position position="242"/>
    </location>
    <ligand>
        <name>ATP</name>
        <dbReference type="ChEBI" id="CHEBI:30616"/>
        <label>1</label>
    </ligand>
</feature>
<name>A0A1I1DVZ8_9LACO</name>
<evidence type="ECO:0000256" key="15">
    <source>
        <dbReference type="ARBA" id="ARBA00048816"/>
    </source>
</evidence>
<feature type="binding site" evidence="17">
    <location>
        <position position="298"/>
    </location>
    <ligand>
        <name>Mn(2+)</name>
        <dbReference type="ChEBI" id="CHEBI:29035"/>
        <label>2</label>
    </ligand>
</feature>
<evidence type="ECO:0000256" key="2">
    <source>
        <dbReference type="ARBA" id="ARBA00005077"/>
    </source>
</evidence>
<dbReference type="UniPathway" id="UPA00068">
    <property type="reaction ID" value="UER00171"/>
</dbReference>
<feature type="binding site" evidence="17">
    <location>
        <position position="834"/>
    </location>
    <ligand>
        <name>Mn(2+)</name>
        <dbReference type="ChEBI" id="CHEBI:29035"/>
        <label>4</label>
    </ligand>
</feature>
<dbReference type="GO" id="GO:0006526">
    <property type="term" value="P:L-arginine biosynthetic process"/>
    <property type="evidence" value="ECO:0007669"/>
    <property type="project" value="UniProtKB-UniRule"/>
</dbReference>
<evidence type="ECO:0000256" key="4">
    <source>
        <dbReference type="ARBA" id="ARBA00022571"/>
    </source>
</evidence>
<evidence type="ECO:0000256" key="6">
    <source>
        <dbReference type="ARBA" id="ARBA00022605"/>
    </source>
</evidence>
<dbReference type="Gene3D" id="3.30.470.20">
    <property type="entry name" value="ATP-grasp fold, B domain"/>
    <property type="match status" value="2"/>
</dbReference>
<feature type="binding site" evidence="17">
    <location>
        <position position="832"/>
    </location>
    <ligand>
        <name>Mn(2+)</name>
        <dbReference type="ChEBI" id="CHEBI:29035"/>
        <label>3</label>
    </ligand>
</feature>
<evidence type="ECO:0000313" key="20">
    <source>
        <dbReference type="EMBL" id="SFB78582.1"/>
    </source>
</evidence>
<feature type="binding site" evidence="17">
    <location>
        <position position="779"/>
    </location>
    <ligand>
        <name>ATP</name>
        <dbReference type="ChEBI" id="CHEBI:30616"/>
        <label>2</label>
    </ligand>
</feature>
<evidence type="ECO:0000256" key="9">
    <source>
        <dbReference type="ARBA" id="ARBA00022741"/>
    </source>
</evidence>
<dbReference type="FunFam" id="3.40.50.20:FF:000001">
    <property type="entry name" value="Carbamoyl-phosphate synthase large chain"/>
    <property type="match status" value="2"/>
</dbReference>
<feature type="binding site" evidence="17">
    <location>
        <position position="820"/>
    </location>
    <ligand>
        <name>ATP</name>
        <dbReference type="ChEBI" id="CHEBI:30616"/>
        <label>2</label>
    </ligand>
</feature>
<evidence type="ECO:0000256" key="16">
    <source>
        <dbReference type="ARBA" id="ARBA00060037"/>
    </source>
</evidence>
<feature type="binding site" evidence="17">
    <location>
        <position position="284"/>
    </location>
    <ligand>
        <name>Mg(2+)</name>
        <dbReference type="ChEBI" id="CHEBI:18420"/>
        <label>1</label>
    </ligand>
</feature>
<keyword evidence="7" id="KW-0479">Metal-binding</keyword>
<keyword evidence="5 17" id="KW-0436">Ligase</keyword>
<comment type="cofactor">
    <cofactor evidence="17">
        <name>Mg(2+)</name>
        <dbReference type="ChEBI" id="CHEBI:18420"/>
    </cofactor>
    <cofactor evidence="17">
        <name>Mn(2+)</name>
        <dbReference type="ChEBI" id="CHEBI:29035"/>
    </cofactor>
    <text evidence="17">Binds 4 Mg(2+) or Mn(2+) ions per subunit.</text>
</comment>
<keyword evidence="6 17" id="KW-0028">Amino-acid biosynthesis</keyword>
<dbReference type="UniPathway" id="UPA00070">
    <property type="reaction ID" value="UER00115"/>
</dbReference>
<dbReference type="SUPFAM" id="SSF48108">
    <property type="entry name" value="Carbamoyl phosphate synthetase, large subunit connection domain"/>
    <property type="match status" value="1"/>
</dbReference>
<dbReference type="InterPro" id="IPR005483">
    <property type="entry name" value="CPSase_dom"/>
</dbReference>
<dbReference type="NCBIfam" id="NF009455">
    <property type="entry name" value="PRK12815.1"/>
    <property type="match status" value="1"/>
</dbReference>
<dbReference type="FunFam" id="3.30.470.20:FF:000026">
    <property type="entry name" value="Carbamoyl-phosphate synthase large chain"/>
    <property type="match status" value="1"/>
</dbReference>
<comment type="catalytic activity">
    <reaction evidence="14 17">
        <text>hydrogencarbonate + NH4(+) + 2 ATP = carbamoyl phosphate + 2 ADP + phosphate + 2 H(+)</text>
        <dbReference type="Rhea" id="RHEA:18029"/>
        <dbReference type="ChEBI" id="CHEBI:15378"/>
        <dbReference type="ChEBI" id="CHEBI:17544"/>
        <dbReference type="ChEBI" id="CHEBI:28938"/>
        <dbReference type="ChEBI" id="CHEBI:30616"/>
        <dbReference type="ChEBI" id="CHEBI:43474"/>
        <dbReference type="ChEBI" id="CHEBI:58228"/>
        <dbReference type="ChEBI" id="CHEBI:456216"/>
        <dbReference type="EC" id="6.3.4.16"/>
    </reaction>
</comment>
<dbReference type="Proteomes" id="UP000199376">
    <property type="component" value="Unassembled WGS sequence"/>
</dbReference>
<evidence type="ECO:0000256" key="17">
    <source>
        <dbReference type="HAMAP-Rule" id="MF_01210"/>
    </source>
</evidence>
<feature type="binding site" evidence="17">
    <location>
        <position position="129"/>
    </location>
    <ligand>
        <name>ATP</name>
        <dbReference type="ChEBI" id="CHEBI:30616"/>
        <label>1</label>
    </ligand>
</feature>
<feature type="binding site" evidence="17">
    <location>
        <position position="215"/>
    </location>
    <ligand>
        <name>ATP</name>
        <dbReference type="ChEBI" id="CHEBI:30616"/>
        <label>1</label>
    </ligand>
</feature>
<evidence type="ECO:0000256" key="12">
    <source>
        <dbReference type="ARBA" id="ARBA00022975"/>
    </source>
</evidence>
<comment type="catalytic activity">
    <reaction evidence="15 17">
        <text>hydrogencarbonate + L-glutamine + 2 ATP + H2O = carbamoyl phosphate + L-glutamate + 2 ADP + phosphate + 2 H(+)</text>
        <dbReference type="Rhea" id="RHEA:18633"/>
        <dbReference type="ChEBI" id="CHEBI:15377"/>
        <dbReference type="ChEBI" id="CHEBI:15378"/>
        <dbReference type="ChEBI" id="CHEBI:17544"/>
        <dbReference type="ChEBI" id="CHEBI:29985"/>
        <dbReference type="ChEBI" id="CHEBI:30616"/>
        <dbReference type="ChEBI" id="CHEBI:43474"/>
        <dbReference type="ChEBI" id="CHEBI:58228"/>
        <dbReference type="ChEBI" id="CHEBI:58359"/>
        <dbReference type="ChEBI" id="CHEBI:456216"/>
        <dbReference type="EC" id="6.3.5.5"/>
    </reaction>
</comment>
<keyword evidence="13" id="KW-0464">Manganese</keyword>
<dbReference type="SMART" id="SM00851">
    <property type="entry name" value="MGS"/>
    <property type="match status" value="1"/>
</dbReference>
<dbReference type="SMART" id="SM01209">
    <property type="entry name" value="GARS_A"/>
    <property type="match status" value="1"/>
</dbReference>
<feature type="binding site" evidence="17">
    <location>
        <position position="298"/>
    </location>
    <ligand>
        <name>Mg(2+)</name>
        <dbReference type="ChEBI" id="CHEBI:18420"/>
        <label>2</label>
    </ligand>
</feature>
<dbReference type="FunFam" id="3.30.470.20:FF:000001">
    <property type="entry name" value="Carbamoyl-phosphate synthase large chain"/>
    <property type="match status" value="1"/>
</dbReference>
<dbReference type="SUPFAM" id="SSF56059">
    <property type="entry name" value="Glutathione synthetase ATP-binding domain-like"/>
    <property type="match status" value="2"/>
</dbReference>
<feature type="binding site" evidence="17">
    <location>
        <position position="820"/>
    </location>
    <ligand>
        <name>Mg(2+)</name>
        <dbReference type="ChEBI" id="CHEBI:18420"/>
        <label>3</label>
    </ligand>
</feature>
<dbReference type="GO" id="GO:0006541">
    <property type="term" value="P:glutamine metabolic process"/>
    <property type="evidence" value="ECO:0007669"/>
    <property type="project" value="TreeGrafter"/>
</dbReference>
<feature type="binding site" evidence="17">
    <location>
        <position position="298"/>
    </location>
    <ligand>
        <name>Mg(2+)</name>
        <dbReference type="ChEBI" id="CHEBI:18420"/>
        <label>1</label>
    </ligand>
</feature>
<evidence type="ECO:0000259" key="18">
    <source>
        <dbReference type="PROSITE" id="PS50975"/>
    </source>
</evidence>
<feature type="binding site" evidence="17">
    <location>
        <position position="752"/>
    </location>
    <ligand>
        <name>ATP</name>
        <dbReference type="ChEBI" id="CHEBI:30616"/>
        <label>2</label>
    </ligand>
</feature>
<dbReference type="Gene3D" id="3.40.50.20">
    <property type="match status" value="2"/>
</dbReference>
<proteinExistence type="inferred from homology"/>
<evidence type="ECO:0000256" key="14">
    <source>
        <dbReference type="ARBA" id="ARBA00047359"/>
    </source>
</evidence>
<dbReference type="GO" id="GO:0004088">
    <property type="term" value="F:carbamoyl-phosphate synthase (glutamine-hydrolyzing) activity"/>
    <property type="evidence" value="ECO:0007669"/>
    <property type="project" value="UniProtKB-UniRule"/>
</dbReference>
<dbReference type="Gene3D" id="1.10.1030.10">
    <property type="entry name" value="Carbamoyl-phosphate synthetase, large subunit oligomerisation domain"/>
    <property type="match status" value="1"/>
</dbReference>
<evidence type="ECO:0000259" key="19">
    <source>
        <dbReference type="PROSITE" id="PS51855"/>
    </source>
</evidence>
<dbReference type="SMART" id="SM01096">
    <property type="entry name" value="CPSase_L_D3"/>
    <property type="match status" value="1"/>
</dbReference>
<feature type="binding site" evidence="17">
    <location>
        <position position="169"/>
    </location>
    <ligand>
        <name>ATP</name>
        <dbReference type="ChEBI" id="CHEBI:30616"/>
        <label>1</label>
    </ligand>
</feature>
<feature type="binding site" evidence="17">
    <location>
        <position position="832"/>
    </location>
    <ligand>
        <name>Mn(2+)</name>
        <dbReference type="ChEBI" id="CHEBI:29035"/>
        <label>4</label>
    </ligand>
</feature>
<dbReference type="EC" id="6.3.4.16" evidence="17"/>
<dbReference type="InterPro" id="IPR013815">
    <property type="entry name" value="ATP_grasp_subdomain_1"/>
</dbReference>
<feature type="binding site" evidence="17">
    <location>
        <position position="298"/>
    </location>
    <ligand>
        <name>Mn(2+)</name>
        <dbReference type="ChEBI" id="CHEBI:29035"/>
        <label>1</label>
    </ligand>
</feature>
<comment type="subunit">
    <text evidence="17">Composed of two chains; the small (or glutamine) chain promotes the hydrolysis of glutamine to ammonia, which is used by the large (or ammonia) chain to synthesize carbamoyl phosphate. Tetramer of heterodimers (alpha,beta)4.</text>
</comment>
<dbReference type="AlphaFoldDB" id="A0A1I1DVZ8"/>
<dbReference type="PROSITE" id="PS00866">
    <property type="entry name" value="CPSASE_1"/>
    <property type="match status" value="2"/>
</dbReference>
<dbReference type="FunFam" id="3.30.1490.20:FF:000001">
    <property type="entry name" value="Carbamoyl-phosphate synthase large chain"/>
    <property type="match status" value="1"/>
</dbReference>
<feature type="domain" description="MGS-like" evidence="19">
    <location>
        <begin position="928"/>
        <end position="1060"/>
    </location>
</feature>
<dbReference type="Pfam" id="PF02142">
    <property type="entry name" value="MGS"/>
    <property type="match status" value="1"/>
</dbReference>
<dbReference type="InterPro" id="IPR036914">
    <property type="entry name" value="MGS-like_dom_sf"/>
</dbReference>
<dbReference type="STRING" id="283737.SAMN05660453_0143"/>
<feature type="region of interest" description="Carbamoyl phosphate synthetic domain" evidence="17">
    <location>
        <begin position="547"/>
        <end position="929"/>
    </location>
</feature>
<feature type="domain" description="ATP-grasp" evidence="18">
    <location>
        <begin position="671"/>
        <end position="861"/>
    </location>
</feature>
<dbReference type="PANTHER" id="PTHR11405">
    <property type="entry name" value="CARBAMOYLTRANSFERASE FAMILY MEMBER"/>
    <property type="match status" value="1"/>
</dbReference>
<dbReference type="InterPro" id="IPR058047">
    <property type="entry name" value="CPSase_preATP-grasp"/>
</dbReference>
<dbReference type="InterPro" id="IPR005480">
    <property type="entry name" value="CPSase_lsu_oligo"/>
</dbReference>
<dbReference type="PRINTS" id="PR00098">
    <property type="entry name" value="CPSASE"/>
</dbReference>
<evidence type="ECO:0000256" key="5">
    <source>
        <dbReference type="ARBA" id="ARBA00022598"/>
    </source>
</evidence>
<feature type="domain" description="ATP-grasp" evidence="18">
    <location>
        <begin position="133"/>
        <end position="327"/>
    </location>
</feature>
<keyword evidence="9 17" id="KW-0547">Nucleotide-binding</keyword>
<keyword evidence="10 17" id="KW-0067">ATP-binding</keyword>
<dbReference type="SUPFAM" id="SSF52440">
    <property type="entry name" value="PreATP-grasp domain"/>
    <property type="match status" value="2"/>
</dbReference>
<dbReference type="PROSITE" id="PS51855">
    <property type="entry name" value="MGS"/>
    <property type="match status" value="1"/>
</dbReference>
<dbReference type="GO" id="GO:0046872">
    <property type="term" value="F:metal ion binding"/>
    <property type="evidence" value="ECO:0007669"/>
    <property type="project" value="UniProtKB-KW"/>
</dbReference>
<dbReference type="OrthoDB" id="9804197at2"/>
<feature type="binding site" evidence="17">
    <location>
        <position position="284"/>
    </location>
    <ligand>
        <name>Mn(2+)</name>
        <dbReference type="ChEBI" id="CHEBI:29035"/>
        <label>1</label>
    </ligand>
</feature>
<feature type="binding site" evidence="17">
    <location>
        <position position="832"/>
    </location>
    <ligand>
        <name>Mg(2+)</name>
        <dbReference type="ChEBI" id="CHEBI:18420"/>
        <label>4</label>
    </ligand>
</feature>
<dbReference type="Gene3D" id="3.40.50.1380">
    <property type="entry name" value="Methylglyoxal synthase-like domain"/>
    <property type="match status" value="1"/>
</dbReference>
<dbReference type="InterPro" id="IPR011761">
    <property type="entry name" value="ATP-grasp"/>
</dbReference>
<comment type="caution">
    <text evidence="17">Lacks conserved residue(s) required for the propagation of feature annotation.</text>
</comment>
<feature type="binding site" evidence="17">
    <location>
        <position position="748"/>
    </location>
    <ligand>
        <name>ATP</name>
        <dbReference type="ChEBI" id="CHEBI:30616"/>
        <label>2</label>
    </ligand>
</feature>
<dbReference type="PANTHER" id="PTHR11405:SF53">
    <property type="entry name" value="CARBAMOYL-PHOSPHATE SYNTHASE [AMMONIA], MITOCHONDRIAL"/>
    <property type="match status" value="1"/>
</dbReference>
<dbReference type="GO" id="GO:0005524">
    <property type="term" value="F:ATP binding"/>
    <property type="evidence" value="ECO:0007669"/>
    <property type="project" value="UniProtKB-UniRule"/>
</dbReference>
<evidence type="ECO:0000256" key="7">
    <source>
        <dbReference type="ARBA" id="ARBA00022723"/>
    </source>
</evidence>
<feature type="binding site" evidence="17">
    <location>
        <position position="284"/>
    </location>
    <ligand>
        <name>ATP</name>
        <dbReference type="ChEBI" id="CHEBI:30616"/>
        <label>1</label>
    </ligand>
</feature>
<feature type="binding site" evidence="17">
    <location>
        <position position="175"/>
    </location>
    <ligand>
        <name>ATP</name>
        <dbReference type="ChEBI" id="CHEBI:30616"/>
        <label>1</label>
    </ligand>
</feature>
<feature type="binding site" evidence="17">
    <location>
        <position position="300"/>
    </location>
    <ligand>
        <name>Mn(2+)</name>
        <dbReference type="ChEBI" id="CHEBI:29035"/>
        <label>2</label>
    </ligand>
</feature>
<evidence type="ECO:0000313" key="21">
    <source>
        <dbReference type="Proteomes" id="UP000199376"/>
    </source>
</evidence>
<comment type="function">
    <text evidence="17">Large subunit of the glutamine-dependent carbamoyl phosphate synthetase (CPSase). CPSase catalyzes the formation of carbamoyl phosphate from the ammonia moiety of glutamine, carbonate, and phosphate donated by ATP, constituting the first step of 2 biosynthetic pathways, one leading to arginine and/or urea and the other to pyrimidine nucleotides. The large subunit (synthetase) binds the substrates ammonia (free or transferred from glutamine from the small subunit), hydrogencarbonate and ATP and carries out an ATP-coupled ligase reaction, activating hydrogencarbonate by forming carboxy phosphate which reacts with ammonia to form carbamoyl phosphate.</text>
</comment>
<dbReference type="EMBL" id="FOLI01000001">
    <property type="protein sequence ID" value="SFB78582.1"/>
    <property type="molecule type" value="Genomic_DNA"/>
</dbReference>
<comment type="similarity">
    <text evidence="3 17">Belongs to the CarB family.</text>
</comment>
<feature type="binding site" evidence="17">
    <location>
        <position position="208"/>
    </location>
    <ligand>
        <name>ATP</name>
        <dbReference type="ChEBI" id="CHEBI:30616"/>
        <label>1</label>
    </ligand>
</feature>
<reference evidence="20 21" key="1">
    <citation type="submission" date="2016-10" db="EMBL/GenBank/DDBJ databases">
        <authorList>
            <person name="de Groot N.N."/>
        </authorList>
    </citation>
    <scope>NUCLEOTIDE SEQUENCE [LARGE SCALE GENOMIC DNA]</scope>
    <source>
        <strain evidence="20 21">DSM 19113</strain>
    </source>
</reference>
<evidence type="ECO:0000256" key="1">
    <source>
        <dbReference type="ARBA" id="ARBA00001936"/>
    </source>
</evidence>
<feature type="binding site" evidence="17">
    <location>
        <position position="210"/>
    </location>
    <ligand>
        <name>ATP</name>
        <dbReference type="ChEBI" id="CHEBI:30616"/>
        <label>1</label>
    </ligand>
</feature>
<dbReference type="Gene3D" id="3.30.1490.20">
    <property type="entry name" value="ATP-grasp fold, A domain"/>
    <property type="match status" value="1"/>
</dbReference>